<evidence type="ECO:0000256" key="1">
    <source>
        <dbReference type="ARBA" id="ARBA00023015"/>
    </source>
</evidence>
<evidence type="ECO:0000256" key="4">
    <source>
        <dbReference type="SAM" id="MobiDB-lite"/>
    </source>
</evidence>
<proteinExistence type="predicted"/>
<dbReference type="GO" id="GO:0006355">
    <property type="term" value="P:regulation of DNA-templated transcription"/>
    <property type="evidence" value="ECO:0007669"/>
    <property type="project" value="InterPro"/>
</dbReference>
<feature type="domain" description="NAC" evidence="5">
    <location>
        <begin position="43"/>
        <end position="215"/>
    </location>
</feature>
<dbReference type="EMBL" id="CM035422">
    <property type="protein sequence ID" value="KAH7373208.1"/>
    <property type="molecule type" value="Genomic_DNA"/>
</dbReference>
<dbReference type="Gene3D" id="2.170.150.80">
    <property type="entry name" value="NAC domain"/>
    <property type="match status" value="1"/>
</dbReference>
<dbReference type="Proteomes" id="UP000825935">
    <property type="component" value="Chromosome 17"/>
</dbReference>
<dbReference type="AlphaFoldDB" id="A0A8T2STR2"/>
<evidence type="ECO:0000313" key="6">
    <source>
        <dbReference type="EMBL" id="KAH7373208.1"/>
    </source>
</evidence>
<evidence type="ECO:0000313" key="7">
    <source>
        <dbReference type="Proteomes" id="UP000825935"/>
    </source>
</evidence>
<dbReference type="GO" id="GO:0003677">
    <property type="term" value="F:DNA binding"/>
    <property type="evidence" value="ECO:0007669"/>
    <property type="project" value="InterPro"/>
</dbReference>
<reference evidence="6" key="1">
    <citation type="submission" date="2021-08" db="EMBL/GenBank/DDBJ databases">
        <title>WGS assembly of Ceratopteris richardii.</title>
        <authorList>
            <person name="Marchant D.B."/>
            <person name="Chen G."/>
            <person name="Jenkins J."/>
            <person name="Shu S."/>
            <person name="Leebens-Mack J."/>
            <person name="Grimwood J."/>
            <person name="Schmutz J."/>
            <person name="Soltis P."/>
            <person name="Soltis D."/>
            <person name="Chen Z.-H."/>
        </authorList>
    </citation>
    <scope>NUCLEOTIDE SEQUENCE</scope>
    <source>
        <strain evidence="6">Whitten #5841</strain>
        <tissue evidence="6">Leaf</tissue>
    </source>
</reference>
<dbReference type="InterPro" id="IPR003441">
    <property type="entry name" value="NAC-dom"/>
</dbReference>
<keyword evidence="1" id="KW-0805">Transcription regulation</keyword>
<accession>A0A8T2STR2</accession>
<keyword evidence="7" id="KW-1185">Reference proteome</keyword>
<name>A0A8T2STR2_CERRI</name>
<feature type="compositionally biased region" description="Low complexity" evidence="4">
    <location>
        <begin position="9"/>
        <end position="21"/>
    </location>
</feature>
<sequence length="239" mass="26569">MREDLIGNSPSESGERSPSSSICPADPISHCICGSLVANGSDLPPGFRFQPTEEELIGFYLCRKATGLSLPVHVIPDIDLHKHDPWELPGLSPLPANSSQWFFFSYADRKYTTGIRANRVALSGYWKATGRPRAVASSARNFLHTRIYPSSRYSESQCDNNIGMKKTLVFYKGRAPRGQRTPWVMHEFHLSPKLCLASTHNLVSSEIVLCRIVRKPCSETHTTVSGEIDRTVQSTYGSV</sequence>
<dbReference type="PROSITE" id="PS51005">
    <property type="entry name" value="NAC"/>
    <property type="match status" value="1"/>
</dbReference>
<gene>
    <name evidence="6" type="ORF">KP509_17G044300</name>
</gene>
<keyword evidence="2" id="KW-0804">Transcription</keyword>
<dbReference type="PANTHER" id="PTHR31744:SF210">
    <property type="entry name" value="NAC DOMAIN-CONTAINING PROTEIN 86-LIKE"/>
    <property type="match status" value="1"/>
</dbReference>
<feature type="region of interest" description="Disordered" evidence="4">
    <location>
        <begin position="1"/>
        <end position="22"/>
    </location>
</feature>
<evidence type="ECO:0000259" key="5">
    <source>
        <dbReference type="PROSITE" id="PS51005"/>
    </source>
</evidence>
<keyword evidence="3" id="KW-0539">Nucleus</keyword>
<evidence type="ECO:0000256" key="3">
    <source>
        <dbReference type="ARBA" id="ARBA00023242"/>
    </source>
</evidence>
<dbReference type="SUPFAM" id="SSF101941">
    <property type="entry name" value="NAC domain"/>
    <property type="match status" value="1"/>
</dbReference>
<dbReference type="PANTHER" id="PTHR31744">
    <property type="entry name" value="PROTEIN CUP-SHAPED COTYLEDON 2-RELATED"/>
    <property type="match status" value="1"/>
</dbReference>
<protein>
    <recommendedName>
        <fullName evidence="5">NAC domain-containing protein</fullName>
    </recommendedName>
</protein>
<dbReference type="OrthoDB" id="1931139at2759"/>
<organism evidence="6 7">
    <name type="scientific">Ceratopteris richardii</name>
    <name type="common">Triangle waterfern</name>
    <dbReference type="NCBI Taxonomy" id="49495"/>
    <lineage>
        <taxon>Eukaryota</taxon>
        <taxon>Viridiplantae</taxon>
        <taxon>Streptophyta</taxon>
        <taxon>Embryophyta</taxon>
        <taxon>Tracheophyta</taxon>
        <taxon>Polypodiopsida</taxon>
        <taxon>Polypodiidae</taxon>
        <taxon>Polypodiales</taxon>
        <taxon>Pteridineae</taxon>
        <taxon>Pteridaceae</taxon>
        <taxon>Parkerioideae</taxon>
        <taxon>Ceratopteris</taxon>
    </lineage>
</organism>
<dbReference type="Pfam" id="PF02365">
    <property type="entry name" value="NAM"/>
    <property type="match status" value="1"/>
</dbReference>
<comment type="caution">
    <text evidence="6">The sequence shown here is derived from an EMBL/GenBank/DDBJ whole genome shotgun (WGS) entry which is preliminary data.</text>
</comment>
<dbReference type="InterPro" id="IPR036093">
    <property type="entry name" value="NAC_dom_sf"/>
</dbReference>
<evidence type="ECO:0000256" key="2">
    <source>
        <dbReference type="ARBA" id="ARBA00023163"/>
    </source>
</evidence>